<dbReference type="InterPro" id="IPR008271">
    <property type="entry name" value="Ser/Thr_kinase_AS"/>
</dbReference>
<evidence type="ECO:0000256" key="7">
    <source>
        <dbReference type="ARBA" id="ARBA00047899"/>
    </source>
</evidence>
<evidence type="ECO:0000256" key="9">
    <source>
        <dbReference type="PROSITE-ProRule" id="PRU10141"/>
    </source>
</evidence>
<reference evidence="13" key="2">
    <citation type="submission" date="2024-10" db="UniProtKB">
        <authorList>
            <consortium name="EnsemblProtists"/>
        </authorList>
    </citation>
    <scope>IDENTIFICATION</scope>
</reference>
<evidence type="ECO:0000256" key="8">
    <source>
        <dbReference type="ARBA" id="ARBA00048679"/>
    </source>
</evidence>
<keyword evidence="14" id="KW-1185">Reference proteome</keyword>
<dbReference type="EC" id="2.7.11.1" evidence="1"/>
<name>A0A0D3JWJ4_EMIH1</name>
<dbReference type="InterPro" id="IPR050117">
    <property type="entry name" value="MAPK"/>
</dbReference>
<feature type="compositionally biased region" description="Acidic residues" evidence="11">
    <location>
        <begin position="428"/>
        <end position="438"/>
    </location>
</feature>
<evidence type="ECO:0000313" key="13">
    <source>
        <dbReference type="EnsemblProtists" id="EOD27879"/>
    </source>
</evidence>
<evidence type="ECO:0000256" key="3">
    <source>
        <dbReference type="ARBA" id="ARBA00022679"/>
    </source>
</evidence>
<dbReference type="InterPro" id="IPR000719">
    <property type="entry name" value="Prot_kinase_dom"/>
</dbReference>
<dbReference type="STRING" id="2903.R1F3V9"/>
<keyword evidence="3" id="KW-0808">Transferase</keyword>
<reference evidence="14" key="1">
    <citation type="journal article" date="2013" name="Nature">
        <title>Pan genome of the phytoplankton Emiliania underpins its global distribution.</title>
        <authorList>
            <person name="Read B.A."/>
            <person name="Kegel J."/>
            <person name="Klute M.J."/>
            <person name="Kuo A."/>
            <person name="Lefebvre S.C."/>
            <person name="Maumus F."/>
            <person name="Mayer C."/>
            <person name="Miller J."/>
            <person name="Monier A."/>
            <person name="Salamov A."/>
            <person name="Young J."/>
            <person name="Aguilar M."/>
            <person name="Claverie J.M."/>
            <person name="Frickenhaus S."/>
            <person name="Gonzalez K."/>
            <person name="Herman E.K."/>
            <person name="Lin Y.C."/>
            <person name="Napier J."/>
            <person name="Ogata H."/>
            <person name="Sarno A.F."/>
            <person name="Shmutz J."/>
            <person name="Schroeder D."/>
            <person name="de Vargas C."/>
            <person name="Verret F."/>
            <person name="von Dassow P."/>
            <person name="Valentin K."/>
            <person name="Van de Peer Y."/>
            <person name="Wheeler G."/>
            <person name="Dacks J.B."/>
            <person name="Delwiche C.F."/>
            <person name="Dyhrman S.T."/>
            <person name="Glockner G."/>
            <person name="John U."/>
            <person name="Richards T."/>
            <person name="Worden A.Z."/>
            <person name="Zhang X."/>
            <person name="Grigoriev I.V."/>
            <person name="Allen A.E."/>
            <person name="Bidle K."/>
            <person name="Borodovsky M."/>
            <person name="Bowler C."/>
            <person name="Brownlee C."/>
            <person name="Cock J.M."/>
            <person name="Elias M."/>
            <person name="Gladyshev V.N."/>
            <person name="Groth M."/>
            <person name="Guda C."/>
            <person name="Hadaegh A."/>
            <person name="Iglesias-Rodriguez M.D."/>
            <person name="Jenkins J."/>
            <person name="Jones B.M."/>
            <person name="Lawson T."/>
            <person name="Leese F."/>
            <person name="Lindquist E."/>
            <person name="Lobanov A."/>
            <person name="Lomsadze A."/>
            <person name="Malik S.B."/>
            <person name="Marsh M.E."/>
            <person name="Mackinder L."/>
            <person name="Mock T."/>
            <person name="Mueller-Roeber B."/>
            <person name="Pagarete A."/>
            <person name="Parker M."/>
            <person name="Probert I."/>
            <person name="Quesneville H."/>
            <person name="Raines C."/>
            <person name="Rensing S.A."/>
            <person name="Riano-Pachon D.M."/>
            <person name="Richier S."/>
            <person name="Rokitta S."/>
            <person name="Shiraiwa Y."/>
            <person name="Soanes D.M."/>
            <person name="van der Giezen M."/>
            <person name="Wahlund T.M."/>
            <person name="Williams B."/>
            <person name="Wilson W."/>
            <person name="Wolfe G."/>
            <person name="Wurch L.L."/>
        </authorList>
    </citation>
    <scope>NUCLEOTIDE SEQUENCE</scope>
</reference>
<dbReference type="PROSITE" id="PS00108">
    <property type="entry name" value="PROTEIN_KINASE_ST"/>
    <property type="match status" value="1"/>
</dbReference>
<dbReference type="Proteomes" id="UP000013827">
    <property type="component" value="Unassembled WGS sequence"/>
</dbReference>
<keyword evidence="4 9" id="KW-0547">Nucleotide-binding</keyword>
<dbReference type="HOGENOM" id="CLU_626178_0_0_1"/>
<dbReference type="Gene3D" id="3.30.200.20">
    <property type="entry name" value="Phosphorylase Kinase, domain 1"/>
    <property type="match status" value="2"/>
</dbReference>
<dbReference type="SUPFAM" id="SSF56112">
    <property type="entry name" value="Protein kinase-like (PK-like)"/>
    <property type="match status" value="1"/>
</dbReference>
<organism evidence="13 14">
    <name type="scientific">Emiliania huxleyi (strain CCMP1516)</name>
    <dbReference type="NCBI Taxonomy" id="280463"/>
    <lineage>
        <taxon>Eukaryota</taxon>
        <taxon>Haptista</taxon>
        <taxon>Haptophyta</taxon>
        <taxon>Prymnesiophyceae</taxon>
        <taxon>Isochrysidales</taxon>
        <taxon>Noelaerhabdaceae</taxon>
        <taxon>Emiliania</taxon>
    </lineage>
</organism>
<dbReference type="InterPro" id="IPR011009">
    <property type="entry name" value="Kinase-like_dom_sf"/>
</dbReference>
<proteinExistence type="inferred from homology"/>
<evidence type="ECO:0000256" key="5">
    <source>
        <dbReference type="ARBA" id="ARBA00022777"/>
    </source>
</evidence>
<dbReference type="PROSITE" id="PS00107">
    <property type="entry name" value="PROTEIN_KINASE_ATP"/>
    <property type="match status" value="1"/>
</dbReference>
<evidence type="ECO:0000256" key="11">
    <source>
        <dbReference type="SAM" id="MobiDB-lite"/>
    </source>
</evidence>
<dbReference type="eggNOG" id="KOG0660">
    <property type="taxonomic scope" value="Eukaryota"/>
</dbReference>
<feature type="region of interest" description="Disordered" evidence="11">
    <location>
        <begin position="403"/>
        <end position="438"/>
    </location>
</feature>
<dbReference type="FunFam" id="1.10.510.10:FF:000405">
    <property type="entry name" value="Mitogen-activated protein kinase"/>
    <property type="match status" value="1"/>
</dbReference>
<comment type="catalytic activity">
    <reaction evidence="7">
        <text>L-threonyl-[protein] + ATP = O-phospho-L-threonyl-[protein] + ADP + H(+)</text>
        <dbReference type="Rhea" id="RHEA:46608"/>
        <dbReference type="Rhea" id="RHEA-COMP:11060"/>
        <dbReference type="Rhea" id="RHEA-COMP:11605"/>
        <dbReference type="ChEBI" id="CHEBI:15378"/>
        <dbReference type="ChEBI" id="CHEBI:30013"/>
        <dbReference type="ChEBI" id="CHEBI:30616"/>
        <dbReference type="ChEBI" id="CHEBI:61977"/>
        <dbReference type="ChEBI" id="CHEBI:456216"/>
        <dbReference type="EC" id="2.7.11.1"/>
    </reaction>
</comment>
<dbReference type="EnsemblProtists" id="EOD27879">
    <property type="protein sequence ID" value="EOD27879"/>
    <property type="gene ID" value="EMIHUDRAFT_204902"/>
</dbReference>
<evidence type="ECO:0000256" key="2">
    <source>
        <dbReference type="ARBA" id="ARBA00022527"/>
    </source>
</evidence>
<sequence length="438" mass="48540">MASSSGSSSTATTTSDIEHHTIRFFQGARPDAAANYELLSHLGRGAYGEVWAAKDPDDHSAAGGGKVAIKKINNAFCQATEAKRILRGLRLLRLPDTSKKCPGHVPQAKRILRELRILRHLDHPNIIKIRESESAFSDLWVVFDFVDLDLRKLIASPQTITVPHVQWICHQMLVGLQYLHSAHVLHRDLKPANVLLSERCEVKLCDFGLARAVHEGRATARVVDESDWALNEQRERAAPALARRENPLERKPPPQISRQMTSHVVTRWYRAPELILLQRYTAAIDARVDRRDRGALFPGRSCLPLSPVEDDANPEPNLDQLNVIFSALEHRFFESMTYRIDTEVAVRPCRVPRSDDSFIVGRLDTKIAVRPVDAATIDFEHAELVLAEIAHYTAVNAAARGGAEAARAEPRWAGNDLEGGDAGGSEAAAEEEAAQDTA</sequence>
<dbReference type="InterPro" id="IPR017441">
    <property type="entry name" value="Protein_kinase_ATP_BS"/>
</dbReference>
<dbReference type="GeneID" id="17273425"/>
<evidence type="ECO:0000256" key="1">
    <source>
        <dbReference type="ARBA" id="ARBA00012513"/>
    </source>
</evidence>
<dbReference type="GO" id="GO:0005524">
    <property type="term" value="F:ATP binding"/>
    <property type="evidence" value="ECO:0007669"/>
    <property type="project" value="UniProtKB-UniRule"/>
</dbReference>
<dbReference type="PANTHER" id="PTHR24055">
    <property type="entry name" value="MITOGEN-ACTIVATED PROTEIN KINASE"/>
    <property type="match status" value="1"/>
</dbReference>
<dbReference type="Pfam" id="PF00069">
    <property type="entry name" value="Pkinase"/>
    <property type="match status" value="1"/>
</dbReference>
<accession>A0A0D3JWJ4</accession>
<dbReference type="Gene3D" id="1.10.510.10">
    <property type="entry name" value="Transferase(Phosphotransferase) domain 1"/>
    <property type="match status" value="2"/>
</dbReference>
<keyword evidence="6 9" id="KW-0067">ATP-binding</keyword>
<dbReference type="KEGG" id="ehx:EMIHUDRAFT_204902"/>
<dbReference type="AlphaFoldDB" id="A0A0D3JWJ4"/>
<feature type="binding site" evidence="9">
    <location>
        <position position="71"/>
    </location>
    <ligand>
        <name>ATP</name>
        <dbReference type="ChEBI" id="CHEBI:30616"/>
    </ligand>
</feature>
<evidence type="ECO:0000313" key="14">
    <source>
        <dbReference type="Proteomes" id="UP000013827"/>
    </source>
</evidence>
<dbReference type="PROSITE" id="PS50011">
    <property type="entry name" value="PROTEIN_KINASE_DOM"/>
    <property type="match status" value="1"/>
</dbReference>
<evidence type="ECO:0000256" key="6">
    <source>
        <dbReference type="ARBA" id="ARBA00022840"/>
    </source>
</evidence>
<dbReference type="PaxDb" id="2903-EOD27879"/>
<dbReference type="SMART" id="SM00220">
    <property type="entry name" value="S_TKc"/>
    <property type="match status" value="1"/>
</dbReference>
<keyword evidence="5" id="KW-0418">Kinase</keyword>
<dbReference type="GO" id="GO:0004674">
    <property type="term" value="F:protein serine/threonine kinase activity"/>
    <property type="evidence" value="ECO:0007669"/>
    <property type="project" value="UniProtKB-KW"/>
</dbReference>
<comment type="catalytic activity">
    <reaction evidence="8">
        <text>L-seryl-[protein] + ATP = O-phospho-L-seryl-[protein] + ADP + H(+)</text>
        <dbReference type="Rhea" id="RHEA:17989"/>
        <dbReference type="Rhea" id="RHEA-COMP:9863"/>
        <dbReference type="Rhea" id="RHEA-COMP:11604"/>
        <dbReference type="ChEBI" id="CHEBI:15378"/>
        <dbReference type="ChEBI" id="CHEBI:29999"/>
        <dbReference type="ChEBI" id="CHEBI:30616"/>
        <dbReference type="ChEBI" id="CHEBI:83421"/>
        <dbReference type="ChEBI" id="CHEBI:456216"/>
        <dbReference type="EC" id="2.7.11.1"/>
    </reaction>
</comment>
<dbReference type="RefSeq" id="XP_005780308.1">
    <property type="nucleotide sequence ID" value="XM_005780251.1"/>
</dbReference>
<keyword evidence="2 10" id="KW-0723">Serine/threonine-protein kinase</keyword>
<protein>
    <recommendedName>
        <fullName evidence="1">non-specific serine/threonine protein kinase</fullName>
        <ecNumber evidence="1">2.7.11.1</ecNumber>
    </recommendedName>
</protein>
<evidence type="ECO:0000256" key="4">
    <source>
        <dbReference type="ARBA" id="ARBA00022741"/>
    </source>
</evidence>
<comment type="similarity">
    <text evidence="10">Belongs to the protein kinase superfamily.</text>
</comment>
<evidence type="ECO:0000256" key="10">
    <source>
        <dbReference type="RuleBase" id="RU000304"/>
    </source>
</evidence>
<evidence type="ECO:0000259" key="12">
    <source>
        <dbReference type="PROSITE" id="PS50011"/>
    </source>
</evidence>
<feature type="domain" description="Protein kinase" evidence="12">
    <location>
        <begin position="36"/>
        <end position="384"/>
    </location>
</feature>